<evidence type="ECO:0000256" key="1">
    <source>
        <dbReference type="ARBA" id="ARBA00022842"/>
    </source>
</evidence>
<dbReference type="SUPFAM" id="SSF56784">
    <property type="entry name" value="HAD-like"/>
    <property type="match status" value="1"/>
</dbReference>
<sequence>MGQGPPEEGEPASLLPYLIAHQISLNIARGFTSDDVGSGGLLCTFVFHKFSPWTPTYLKYVSYQFDVGSHAGSDDACHGPSGCGKTTLLLALVGKLNKDLKFVHDNFGEKALQVGPLEWEVASPVATWIIEESGEEGGTLVNCPGALAMAASQSGLGRTLETVDIGLAMGMSGTEVAKESSNIIILDDDFTSVVKIFVKKDNRSQQSCWEFFYRMYKVIWFVHGGVTEQKESLIEHAFDFYANLDLIAHQRPSPVFYGVLIPDLVVHLTFSFFVDNKVVADEPQVDGYFHCFRFCFGSNCVYGILAFLGEAVMNILADLWIYHCMRW</sequence>
<dbReference type="AlphaFoldDB" id="M7Z298"/>
<dbReference type="SUPFAM" id="SSF52540">
    <property type="entry name" value="P-loop containing nucleoside triphosphate hydrolases"/>
    <property type="match status" value="1"/>
</dbReference>
<proteinExistence type="predicted"/>
<organism evidence="2">
    <name type="scientific">Triticum urartu</name>
    <name type="common">Red wild einkorn</name>
    <name type="synonym">Crithodium urartu</name>
    <dbReference type="NCBI Taxonomy" id="4572"/>
    <lineage>
        <taxon>Eukaryota</taxon>
        <taxon>Viridiplantae</taxon>
        <taxon>Streptophyta</taxon>
        <taxon>Embryophyta</taxon>
        <taxon>Tracheophyta</taxon>
        <taxon>Spermatophyta</taxon>
        <taxon>Magnoliopsida</taxon>
        <taxon>Liliopsida</taxon>
        <taxon>Poales</taxon>
        <taxon>Poaceae</taxon>
        <taxon>BOP clade</taxon>
        <taxon>Pooideae</taxon>
        <taxon>Triticodae</taxon>
        <taxon>Triticeae</taxon>
        <taxon>Triticinae</taxon>
        <taxon>Triticum</taxon>
    </lineage>
</organism>
<dbReference type="PANTHER" id="PTHR24093:SF496">
    <property type="entry name" value="CALCIUM-TRANSPORTING ATPASE"/>
    <property type="match status" value="1"/>
</dbReference>
<dbReference type="GO" id="GO:0005388">
    <property type="term" value="F:P-type calcium transporter activity"/>
    <property type="evidence" value="ECO:0007669"/>
    <property type="project" value="TreeGrafter"/>
</dbReference>
<keyword evidence="1" id="KW-0460">Magnesium</keyword>
<protein>
    <submittedName>
        <fullName evidence="2">Uncharacterized protein</fullName>
    </submittedName>
</protein>
<dbReference type="InterPro" id="IPR027417">
    <property type="entry name" value="P-loop_NTPase"/>
</dbReference>
<reference evidence="2" key="1">
    <citation type="journal article" date="2013" name="Nature">
        <title>Draft genome of the wheat A-genome progenitor Triticum urartu.</title>
        <authorList>
            <person name="Ling H.Q."/>
            <person name="Zhao S."/>
            <person name="Liu D."/>
            <person name="Wang J."/>
            <person name="Sun H."/>
            <person name="Zhang C."/>
            <person name="Fan H."/>
            <person name="Li D."/>
            <person name="Dong L."/>
            <person name="Tao Y."/>
            <person name="Gao C."/>
            <person name="Wu H."/>
            <person name="Li Y."/>
            <person name="Cui Y."/>
            <person name="Guo X."/>
            <person name="Zheng S."/>
            <person name="Wang B."/>
            <person name="Yu K."/>
            <person name="Liang Q."/>
            <person name="Yang W."/>
            <person name="Lou X."/>
            <person name="Chen J."/>
            <person name="Feng M."/>
            <person name="Jian J."/>
            <person name="Zhang X."/>
            <person name="Luo G."/>
            <person name="Jiang Y."/>
            <person name="Liu J."/>
            <person name="Wang Z."/>
            <person name="Sha Y."/>
            <person name="Zhang B."/>
            <person name="Wu H."/>
            <person name="Tang D."/>
            <person name="Shen Q."/>
            <person name="Xue P."/>
            <person name="Zou S."/>
            <person name="Wang X."/>
            <person name="Liu X."/>
            <person name="Wang F."/>
            <person name="Yang Y."/>
            <person name="An X."/>
            <person name="Dong Z."/>
            <person name="Zhang K."/>
            <person name="Zhang X."/>
            <person name="Luo M.C."/>
            <person name="Dvorak J."/>
            <person name="Tong Y."/>
            <person name="Wang J."/>
            <person name="Yang H."/>
            <person name="Li Z."/>
            <person name="Wang D."/>
            <person name="Zhang A."/>
            <person name="Wang J."/>
        </authorList>
    </citation>
    <scope>NUCLEOTIDE SEQUENCE</scope>
</reference>
<dbReference type="InterPro" id="IPR023214">
    <property type="entry name" value="HAD_sf"/>
</dbReference>
<dbReference type="InterPro" id="IPR036412">
    <property type="entry name" value="HAD-like_sf"/>
</dbReference>
<accession>M7Z298</accession>
<gene>
    <name evidence="2" type="ORF">TRIUR3_13865</name>
</gene>
<dbReference type="EMBL" id="KD192894">
    <property type="protein sequence ID" value="EMS53586.1"/>
    <property type="molecule type" value="Genomic_DNA"/>
</dbReference>
<dbReference type="PANTHER" id="PTHR24093">
    <property type="entry name" value="CATION TRANSPORTING ATPASE"/>
    <property type="match status" value="1"/>
</dbReference>
<dbReference type="Gene3D" id="3.40.50.1000">
    <property type="entry name" value="HAD superfamily/HAD-like"/>
    <property type="match status" value="1"/>
</dbReference>
<name>M7Z298_TRIUA</name>
<dbReference type="STRING" id="4572.M7Z298"/>
<evidence type="ECO:0000313" key="2">
    <source>
        <dbReference type="EMBL" id="EMS53586.1"/>
    </source>
</evidence>
<dbReference type="GO" id="GO:0005886">
    <property type="term" value="C:plasma membrane"/>
    <property type="evidence" value="ECO:0007669"/>
    <property type="project" value="TreeGrafter"/>
</dbReference>